<dbReference type="AlphaFoldDB" id="L0ATR1"/>
<protein>
    <submittedName>
        <fullName evidence="1">Uncharacterized protein</fullName>
    </submittedName>
</protein>
<dbReference type="OrthoDB" id="360355at2759"/>
<proteinExistence type="predicted"/>
<evidence type="ECO:0000313" key="2">
    <source>
        <dbReference type="Proteomes" id="UP000031512"/>
    </source>
</evidence>
<evidence type="ECO:0000313" key="1">
    <source>
        <dbReference type="EMBL" id="AFZ78925.1"/>
    </source>
</evidence>
<sequence length="1124" mass="130058">MNLTLNEAVYAYNTLIKQGKCLISELTSRGIENEDVTILSSFDYQYYYYYLFHYFYSLHRPYQQVTIEGNRIEDKRGSSIITSNKDYYKVFMDIPQVDDFHIVIPRECCLVPIQVTIYRDPTLSKYQDSVMVKFMWNMIDSRSIDVMSQILCRDYGVPFDENITKDIRRQVVDAFIVESDFAILVEYIIFKLKVTTQLHQDFIKPIVINVAVYEDIRISETISWNLFNSDWEIVEIVKTIVIDNDIDCTLTNTILHQFKSQILSHKRAILEQYSSILLSYTEENGLRIPFICRDKEEKCDENRPFINFQRKFCPQDILNAHKSSHKERLELNCKYREDNDSEDEPNYTRTEIHTLDDIRYLTDFLLKDTHFVLNNILKSAINGDDSIVNDLVYLIEFNVQESSSESRKKCQSIFDSIVYESLTSDSNKTCYTLIKRLYIRGFSKELAYSIINYYESFVIIDRRLQKNEVTTSRIGYHKTTLYLCSNVLRSLSDLLGVENTSDGLKLYIDSNKSYNVIINIIALLMNSFININNSWNIDALFELFHPFGISFVPGPISFLIIDYIPYEQKLKLLHKLSIYWSDFQLIARLNSKGDIFLTSYICRLLVKSRGCEHNKERVDYITKYFLFGINKRLGSANKIERCCGMAVAELLSHFLNDTNLGLNGNDELTFDEFYEYSCTELWLLYAAKLDILIKSSHDNNVATAPKRPYFQELNDKSVYYQKNNGNINTGGKSDIDKQVDVLFAGVPRMNSETIEDSINEVWITPPQHILQCYERLLSRPARGDVDFESVLSYDLSKVNDDTLKNKALAISQTLLYLPHIVEKDESILKKLAVPISDLLIKLDNLQIYKDAIEKVSKNLLANHKKLVSEENILIEFDHSVQTSHYPNFISYDPEHLIFAGLVSIIYKYPLNMIKHFSTQLFNSEFTLTQKVTMILSIQYASIGLSRSMDIRDVCNEFISKREQNKFVTDSKSALVNKPEISVIPSLSTESPLCTNDDFYVEPREVIHPRNGATSGSKMIKPNTNKLNAISSSAVSCFLYTLQSYMNVNAERERSTNVWNSDETIVIGIIETLIIFLNNSYKSISNEALKQCSDVVCYCFQVSTDRTVLKLLEVLGSAILEYNNR</sequence>
<dbReference type="Proteomes" id="UP000031512">
    <property type="component" value="Chromosome 1"/>
</dbReference>
<gene>
    <name evidence="1" type="ORF">BEWA_017660</name>
</gene>
<organism evidence="1 2">
    <name type="scientific">Theileria equi strain WA</name>
    <dbReference type="NCBI Taxonomy" id="1537102"/>
    <lineage>
        <taxon>Eukaryota</taxon>
        <taxon>Sar</taxon>
        <taxon>Alveolata</taxon>
        <taxon>Apicomplexa</taxon>
        <taxon>Aconoidasida</taxon>
        <taxon>Piroplasmida</taxon>
        <taxon>Theileriidae</taxon>
        <taxon>Theileria</taxon>
    </lineage>
</organism>
<dbReference type="EMBL" id="CP001669">
    <property type="protein sequence ID" value="AFZ78925.1"/>
    <property type="molecule type" value="Genomic_DNA"/>
</dbReference>
<reference evidence="1 2" key="1">
    <citation type="journal article" date="2012" name="BMC Genomics">
        <title>Comparative genomic analysis and phylogenetic position of Theileria equi.</title>
        <authorList>
            <person name="Kappmeyer L.S."/>
            <person name="Thiagarajan M."/>
            <person name="Herndon D.R."/>
            <person name="Ramsay J.D."/>
            <person name="Caler E."/>
            <person name="Djikeng A."/>
            <person name="Gillespie J.J."/>
            <person name="Lau A.O."/>
            <person name="Roalson E.H."/>
            <person name="Silva J.C."/>
            <person name="Silva M.G."/>
            <person name="Suarez C.E."/>
            <person name="Ueti M.W."/>
            <person name="Nene V.M."/>
            <person name="Mealey R.H."/>
            <person name="Knowles D.P."/>
            <person name="Brayton K.A."/>
        </authorList>
    </citation>
    <scope>NUCLEOTIDE SEQUENCE [LARGE SCALE GENOMIC DNA]</scope>
    <source>
        <strain evidence="1 2">WA</strain>
    </source>
</reference>
<dbReference type="VEuPathDB" id="PiroplasmaDB:BEWA_017660"/>
<dbReference type="RefSeq" id="XP_004828591.1">
    <property type="nucleotide sequence ID" value="XM_004828534.1"/>
</dbReference>
<dbReference type="eggNOG" id="ENOG502TN37">
    <property type="taxonomic scope" value="Eukaryota"/>
</dbReference>
<accession>L0ATR1</accession>
<name>L0ATR1_THEEQ</name>
<dbReference type="KEGG" id="beq:BEWA_017660"/>
<dbReference type="GeneID" id="15803360"/>
<keyword evidence="2" id="KW-1185">Reference proteome</keyword>